<dbReference type="GO" id="GO:0008168">
    <property type="term" value="F:methyltransferase activity"/>
    <property type="evidence" value="ECO:0007669"/>
    <property type="project" value="UniProtKB-KW"/>
</dbReference>
<sequence>MNNRIYNDKVDINNDNIREFYNKRAQKFIKGKKNQYTTVLLGDNNPEYAKKWDEFEKNYIGKYLNFGTDKRFLDIGCGIGRWAENVIDKCGQYVGTDFSIEMVKAARERFKEHSNVQFINSSFQDIFNNESITKNKFDTIIITGVSMYINDSDLRKCYSSLKNILNDGAVVYIEESVGVKERLTLNNIWSDSLDDNYNAIYRTREEYLDLMSGLTDDLHIVEEGYFEQLDKKELSETSHWYIILNKK</sequence>
<protein>
    <submittedName>
        <fullName evidence="3">Putative methyltransferase</fullName>
    </submittedName>
</protein>
<keyword evidence="1 3" id="KW-0808">Transferase</keyword>
<name>A0A837DY30_9LACO</name>
<dbReference type="EMBL" id="AWYA01000048">
    <property type="protein sequence ID" value="KIC05260.1"/>
    <property type="molecule type" value="Genomic_DNA"/>
</dbReference>
<reference evidence="3 4" key="1">
    <citation type="journal article" date="2015" name="BMC Microbiol.">
        <title>Lactobacillus ruminis strains cluster according to their mammalian gut source.</title>
        <authorList>
            <person name="O' Donnell M.M."/>
            <person name="Harris H.M."/>
            <person name="Lynch D.B."/>
            <person name="Ross R.P."/>
            <person name="O'Toole P.W."/>
        </authorList>
    </citation>
    <scope>NUCLEOTIDE SEQUENCE [LARGE SCALE GENOMIC DNA]</scope>
    <source>
        <strain evidence="3 4">DPC 6832</strain>
    </source>
</reference>
<dbReference type="Pfam" id="PF13649">
    <property type="entry name" value="Methyltransf_25"/>
    <property type="match status" value="1"/>
</dbReference>
<evidence type="ECO:0000256" key="1">
    <source>
        <dbReference type="ARBA" id="ARBA00022679"/>
    </source>
</evidence>
<accession>A0A837DY30</accession>
<proteinExistence type="predicted"/>
<comment type="caution">
    <text evidence="3">The sequence shown here is derived from an EMBL/GenBank/DDBJ whole genome shotgun (WGS) entry which is preliminary data.</text>
</comment>
<evidence type="ECO:0000313" key="4">
    <source>
        <dbReference type="Proteomes" id="UP000031011"/>
    </source>
</evidence>
<dbReference type="CDD" id="cd02440">
    <property type="entry name" value="AdoMet_MTases"/>
    <property type="match status" value="1"/>
</dbReference>
<dbReference type="InterPro" id="IPR041698">
    <property type="entry name" value="Methyltransf_25"/>
</dbReference>
<feature type="domain" description="Methyltransferase" evidence="2">
    <location>
        <begin position="73"/>
        <end position="168"/>
    </location>
</feature>
<dbReference type="Proteomes" id="UP000031011">
    <property type="component" value="Unassembled WGS sequence"/>
</dbReference>
<evidence type="ECO:0000313" key="3">
    <source>
        <dbReference type="EMBL" id="KIC05260.1"/>
    </source>
</evidence>
<dbReference type="SUPFAM" id="SSF53335">
    <property type="entry name" value="S-adenosyl-L-methionine-dependent methyltransferases"/>
    <property type="match status" value="1"/>
</dbReference>
<gene>
    <name evidence="3" type="ORF">LRN_1712</name>
</gene>
<organism evidence="3 4">
    <name type="scientific">Ligilactobacillus ruminis DPC 6832</name>
    <dbReference type="NCBI Taxonomy" id="1402208"/>
    <lineage>
        <taxon>Bacteria</taxon>
        <taxon>Bacillati</taxon>
        <taxon>Bacillota</taxon>
        <taxon>Bacilli</taxon>
        <taxon>Lactobacillales</taxon>
        <taxon>Lactobacillaceae</taxon>
        <taxon>Ligilactobacillus</taxon>
    </lineage>
</organism>
<dbReference type="GO" id="GO:0032259">
    <property type="term" value="P:methylation"/>
    <property type="evidence" value="ECO:0007669"/>
    <property type="project" value="UniProtKB-KW"/>
</dbReference>
<dbReference type="AlphaFoldDB" id="A0A837DY30"/>
<evidence type="ECO:0000259" key="2">
    <source>
        <dbReference type="Pfam" id="PF13649"/>
    </source>
</evidence>
<dbReference type="PANTHER" id="PTHR43861">
    <property type="entry name" value="TRANS-ACONITATE 2-METHYLTRANSFERASE-RELATED"/>
    <property type="match status" value="1"/>
</dbReference>
<keyword evidence="3" id="KW-0489">Methyltransferase</keyword>
<dbReference type="Gene3D" id="3.40.50.150">
    <property type="entry name" value="Vaccinia Virus protein VP39"/>
    <property type="match status" value="1"/>
</dbReference>
<dbReference type="InterPro" id="IPR029063">
    <property type="entry name" value="SAM-dependent_MTases_sf"/>
</dbReference>